<evidence type="ECO:0000313" key="6">
    <source>
        <dbReference type="Proteomes" id="UP000824094"/>
    </source>
</evidence>
<evidence type="ECO:0000259" key="3">
    <source>
        <dbReference type="Pfam" id="PF01055"/>
    </source>
</evidence>
<dbReference type="InterPro" id="IPR048395">
    <property type="entry name" value="Glyco_hydro_31_C"/>
</dbReference>
<accession>A0A9D1MG25</accession>
<feature type="domain" description="Glycosyl hydrolase family 31 C-terminal" evidence="4">
    <location>
        <begin position="499"/>
        <end position="587"/>
    </location>
</feature>
<dbReference type="Gene3D" id="2.60.40.1180">
    <property type="entry name" value="Golgi alpha-mannosidase II"/>
    <property type="match status" value="2"/>
</dbReference>
<dbReference type="GO" id="GO:0006491">
    <property type="term" value="P:N-glycan processing"/>
    <property type="evidence" value="ECO:0007669"/>
    <property type="project" value="TreeGrafter"/>
</dbReference>
<dbReference type="CDD" id="cd06595">
    <property type="entry name" value="GH31_u1"/>
    <property type="match status" value="1"/>
</dbReference>
<dbReference type="GO" id="GO:0090599">
    <property type="term" value="F:alpha-glucosidase activity"/>
    <property type="evidence" value="ECO:0007669"/>
    <property type="project" value="TreeGrafter"/>
</dbReference>
<dbReference type="AlphaFoldDB" id="A0A9D1MG25"/>
<reference evidence="5" key="1">
    <citation type="submission" date="2020-10" db="EMBL/GenBank/DDBJ databases">
        <authorList>
            <person name="Gilroy R."/>
        </authorList>
    </citation>
    <scope>NUCLEOTIDE SEQUENCE</scope>
    <source>
        <strain evidence="5">18911</strain>
    </source>
</reference>
<dbReference type="SUPFAM" id="SSF51445">
    <property type="entry name" value="(Trans)glycosidases"/>
    <property type="match status" value="1"/>
</dbReference>
<organism evidence="5 6">
    <name type="scientific">Candidatus Stercoripulliclostridium merdigallinarum</name>
    <dbReference type="NCBI Taxonomy" id="2840951"/>
    <lineage>
        <taxon>Bacteria</taxon>
        <taxon>Bacillati</taxon>
        <taxon>Bacillota</taxon>
        <taxon>Clostridia</taxon>
        <taxon>Eubacteriales</taxon>
        <taxon>Candidatus Stercoripulliclostridium</taxon>
    </lineage>
</organism>
<dbReference type="Pfam" id="PF21365">
    <property type="entry name" value="Glyco_hydro_31_3rd"/>
    <property type="match status" value="1"/>
</dbReference>
<evidence type="ECO:0000256" key="1">
    <source>
        <dbReference type="ARBA" id="ARBA00007806"/>
    </source>
</evidence>
<evidence type="ECO:0000313" key="5">
    <source>
        <dbReference type="EMBL" id="HIU59833.1"/>
    </source>
</evidence>
<dbReference type="InterPro" id="IPR000322">
    <property type="entry name" value="Glyco_hydro_31_TIM"/>
</dbReference>
<keyword evidence="2" id="KW-0378">Hydrolase</keyword>
<dbReference type="PANTHER" id="PTHR22762">
    <property type="entry name" value="ALPHA-GLUCOSIDASE"/>
    <property type="match status" value="1"/>
</dbReference>
<dbReference type="GO" id="GO:0005975">
    <property type="term" value="P:carbohydrate metabolic process"/>
    <property type="evidence" value="ECO:0007669"/>
    <property type="project" value="InterPro"/>
</dbReference>
<dbReference type="Pfam" id="PF01055">
    <property type="entry name" value="Glyco_hydro_31_2nd"/>
    <property type="match status" value="1"/>
</dbReference>
<comment type="similarity">
    <text evidence="1 2">Belongs to the glycosyl hydrolase 31 family.</text>
</comment>
<dbReference type="EMBL" id="DVNF01000013">
    <property type="protein sequence ID" value="HIU59833.1"/>
    <property type="molecule type" value="Genomic_DNA"/>
</dbReference>
<reference evidence="5" key="2">
    <citation type="journal article" date="2021" name="PeerJ">
        <title>Extensive microbial diversity within the chicken gut microbiome revealed by metagenomics and culture.</title>
        <authorList>
            <person name="Gilroy R."/>
            <person name="Ravi A."/>
            <person name="Getino M."/>
            <person name="Pursley I."/>
            <person name="Horton D.L."/>
            <person name="Alikhan N.F."/>
            <person name="Baker D."/>
            <person name="Gharbi K."/>
            <person name="Hall N."/>
            <person name="Watson M."/>
            <person name="Adriaenssens E.M."/>
            <person name="Foster-Nyarko E."/>
            <person name="Jarju S."/>
            <person name="Secka A."/>
            <person name="Antonio M."/>
            <person name="Oren A."/>
            <person name="Chaudhuri R.R."/>
            <person name="La Ragione R."/>
            <person name="Hildebrand F."/>
            <person name="Pallen M.J."/>
        </authorList>
    </citation>
    <scope>NUCLEOTIDE SEQUENCE</scope>
    <source>
        <strain evidence="5">18911</strain>
    </source>
</reference>
<feature type="domain" description="Glycoside hydrolase family 31 TIM barrel" evidence="3">
    <location>
        <begin position="178"/>
        <end position="489"/>
    </location>
</feature>
<gene>
    <name evidence="5" type="ORF">IAB05_00415</name>
</gene>
<name>A0A9D1MG25_9FIRM</name>
<dbReference type="Gene3D" id="3.20.20.80">
    <property type="entry name" value="Glycosidases"/>
    <property type="match status" value="1"/>
</dbReference>
<sequence>MAESNMDPMARPEQISAFAHHRITVLEPDLIRVETSETGEYTDLQSLVVVNRRFSPCPYKLEFNEKYIAIITERARFYFDYKKERVTEVETCGKRISVKKEINLPGTARTLDFTDGYKKLGHSVIGEHGVAVLIDDSILIDERGNFKKRRVKGIDEYVFACPGRIRALKLLYRLTGKPPMIPRYALGNWWSRFYKYSAEELTSLMDDFRSRDIPFSVLMVDMDWHWTDVKKRFGYNSLAGSYLFQRGWTGYTWNSELFPDYRKFLDEMHKRGLMIGLNLHPHGGVRSFETQYPEMAKRAGVADGERVPFDFVNDRARRDYFDVLMHPYERDGVDFWWIDWQQGKRSGFKGLDPLWALNHFHYLDSDRPERRGMILSRYSGVGSHRYPVGFSGDTIISWRSLRFQPYFTASASNVGYTYWSHDIGGHTLGNPRDDELYLRWIQFGVYSPILRLHSSNTVGSKDPACHPKTEREAAEALRFRVRLIPYIYTHNYYNYRDAKPLIQPLYYKHTEREAYTYKNEYYFGSELIVAPVTHKADKKTGLAKIEVWLPKARWIDIHTREISYGGKFTAYRDASSIPVYLREGGILPLASKDQRDTANPHRIELLLNPGNGKYVMFEDDGISNGYKTGGAFTKIRTAKEGKILKLTLISYGDTEYIPDDRAYKPNILEGEWSLKECIGATEKDGWFYPGPGQTTLVWERRDAAE</sequence>
<dbReference type="PANTHER" id="PTHR22762:SF89">
    <property type="entry name" value="ALPHA-XYLOSIDASE"/>
    <property type="match status" value="1"/>
</dbReference>
<protein>
    <submittedName>
        <fullName evidence="5">Alpha-xylosidase</fullName>
    </submittedName>
</protein>
<dbReference type="InterPro" id="IPR013780">
    <property type="entry name" value="Glyco_hydro_b"/>
</dbReference>
<keyword evidence="2" id="KW-0326">Glycosidase</keyword>
<evidence type="ECO:0000259" key="4">
    <source>
        <dbReference type="Pfam" id="PF21365"/>
    </source>
</evidence>
<proteinExistence type="inferred from homology"/>
<dbReference type="InterPro" id="IPR017853">
    <property type="entry name" value="GH"/>
</dbReference>
<evidence type="ECO:0000256" key="2">
    <source>
        <dbReference type="RuleBase" id="RU361185"/>
    </source>
</evidence>
<dbReference type="SUPFAM" id="SSF51011">
    <property type="entry name" value="Glycosyl hydrolase domain"/>
    <property type="match status" value="1"/>
</dbReference>
<comment type="caution">
    <text evidence="5">The sequence shown here is derived from an EMBL/GenBank/DDBJ whole genome shotgun (WGS) entry which is preliminary data.</text>
</comment>
<dbReference type="Proteomes" id="UP000824094">
    <property type="component" value="Unassembled WGS sequence"/>
</dbReference>